<organism evidence="2 4">
    <name type="scientific">Rotaria magnacalcarata</name>
    <dbReference type="NCBI Taxonomy" id="392030"/>
    <lineage>
        <taxon>Eukaryota</taxon>
        <taxon>Metazoa</taxon>
        <taxon>Spiralia</taxon>
        <taxon>Gnathifera</taxon>
        <taxon>Rotifera</taxon>
        <taxon>Eurotatoria</taxon>
        <taxon>Bdelloidea</taxon>
        <taxon>Philodinida</taxon>
        <taxon>Philodinidae</taxon>
        <taxon>Rotaria</taxon>
    </lineage>
</organism>
<dbReference type="EMBL" id="CAJOBI010123495">
    <property type="protein sequence ID" value="CAF4690028.1"/>
    <property type="molecule type" value="Genomic_DNA"/>
</dbReference>
<evidence type="ECO:0000313" key="2">
    <source>
        <dbReference type="EMBL" id="CAF4690028.1"/>
    </source>
</evidence>
<evidence type="ECO:0000313" key="3">
    <source>
        <dbReference type="EMBL" id="CAF4698907.1"/>
    </source>
</evidence>
<protein>
    <submittedName>
        <fullName evidence="2">Uncharacterized protein</fullName>
    </submittedName>
</protein>
<keyword evidence="1" id="KW-1133">Transmembrane helix</keyword>
<gene>
    <name evidence="2" type="ORF">SMN809_LOCUS42628</name>
    <name evidence="3" type="ORF">SMN809_LOCUS42973</name>
</gene>
<feature type="non-terminal residue" evidence="2">
    <location>
        <position position="1"/>
    </location>
</feature>
<reference evidence="2" key="1">
    <citation type="submission" date="2021-02" db="EMBL/GenBank/DDBJ databases">
        <authorList>
            <person name="Nowell W R."/>
        </authorList>
    </citation>
    <scope>NUCLEOTIDE SEQUENCE</scope>
</reference>
<evidence type="ECO:0000313" key="4">
    <source>
        <dbReference type="Proteomes" id="UP000676336"/>
    </source>
</evidence>
<evidence type="ECO:0000256" key="1">
    <source>
        <dbReference type="SAM" id="Phobius"/>
    </source>
</evidence>
<comment type="caution">
    <text evidence="2">The sequence shown here is derived from an EMBL/GenBank/DDBJ whole genome shotgun (WGS) entry which is preliminary data.</text>
</comment>
<keyword evidence="1" id="KW-0472">Membrane</keyword>
<name>A0A8S3A514_9BILA</name>
<accession>A0A8S3A514</accession>
<dbReference type="Proteomes" id="UP000676336">
    <property type="component" value="Unassembled WGS sequence"/>
</dbReference>
<dbReference type="EMBL" id="CAJOBI010125453">
    <property type="protein sequence ID" value="CAF4698907.1"/>
    <property type="molecule type" value="Genomic_DNA"/>
</dbReference>
<keyword evidence="1" id="KW-0812">Transmembrane</keyword>
<proteinExistence type="predicted"/>
<sequence>MAKKNPIRYPSALVLTDPIGAILISVYIVITWIRQANQQVKRLTGHTATPEFLQ</sequence>
<dbReference type="AlphaFoldDB" id="A0A8S3A514"/>
<feature type="transmembrane region" description="Helical" evidence="1">
    <location>
        <begin position="12"/>
        <end position="33"/>
    </location>
</feature>